<comment type="caution">
    <text evidence="2">The sequence shown here is derived from an EMBL/GenBank/DDBJ whole genome shotgun (WGS) entry which is preliminary data.</text>
</comment>
<proteinExistence type="predicted"/>
<evidence type="ECO:0000313" key="3">
    <source>
        <dbReference type="Proteomes" id="UP000183567"/>
    </source>
</evidence>
<dbReference type="AlphaFoldDB" id="A0A1J8RAW7"/>
<name>A0A1J8RAW7_9AGAM</name>
<keyword evidence="3" id="KW-1185">Reference proteome</keyword>
<evidence type="ECO:0000256" key="1">
    <source>
        <dbReference type="SAM" id="MobiDB-lite"/>
    </source>
</evidence>
<dbReference type="Proteomes" id="UP000183567">
    <property type="component" value="Unassembled WGS sequence"/>
</dbReference>
<accession>A0A1J8RAW7</accession>
<reference evidence="2 3" key="1">
    <citation type="submission" date="2016-03" db="EMBL/GenBank/DDBJ databases">
        <title>Comparative genomics of the ectomycorrhizal sister species Rhizopogon vinicolor and Rhizopogon vesiculosus (Basidiomycota: Boletales) reveals a divergence of the mating type B locus.</title>
        <authorList>
            <person name="Mujic A.B."/>
            <person name="Kuo A."/>
            <person name="Tritt A."/>
            <person name="Lipzen A."/>
            <person name="Chen C."/>
            <person name="Johnson J."/>
            <person name="Sharma A."/>
            <person name="Barry K."/>
            <person name="Grigoriev I.V."/>
            <person name="Spatafora J.W."/>
        </authorList>
    </citation>
    <scope>NUCLEOTIDE SEQUENCE [LARGE SCALE GENOMIC DNA]</scope>
    <source>
        <strain evidence="2 3">AM-OR11-056</strain>
    </source>
</reference>
<protein>
    <submittedName>
        <fullName evidence="2">Uncharacterized protein</fullName>
    </submittedName>
</protein>
<gene>
    <name evidence="2" type="ORF">AZE42_05536</name>
</gene>
<sequence length="20" mass="2266">MPSMNVVGRQRKVCWKSTTG</sequence>
<dbReference type="EMBL" id="LVVM01000303">
    <property type="protein sequence ID" value="OJA21036.1"/>
    <property type="molecule type" value="Genomic_DNA"/>
</dbReference>
<organism evidence="2 3">
    <name type="scientific">Rhizopogon vesiculosus</name>
    <dbReference type="NCBI Taxonomy" id="180088"/>
    <lineage>
        <taxon>Eukaryota</taxon>
        <taxon>Fungi</taxon>
        <taxon>Dikarya</taxon>
        <taxon>Basidiomycota</taxon>
        <taxon>Agaricomycotina</taxon>
        <taxon>Agaricomycetes</taxon>
        <taxon>Agaricomycetidae</taxon>
        <taxon>Boletales</taxon>
        <taxon>Suillineae</taxon>
        <taxon>Rhizopogonaceae</taxon>
        <taxon>Rhizopogon</taxon>
    </lineage>
</organism>
<feature type="region of interest" description="Disordered" evidence="1">
    <location>
        <begin position="1"/>
        <end position="20"/>
    </location>
</feature>
<evidence type="ECO:0000313" key="2">
    <source>
        <dbReference type="EMBL" id="OJA21036.1"/>
    </source>
</evidence>